<dbReference type="EMBL" id="JACXLC010000001">
    <property type="protein sequence ID" value="MBD2841467.1"/>
    <property type="molecule type" value="Genomic_DNA"/>
</dbReference>
<keyword evidence="2" id="KW-1185">Reference proteome</keyword>
<dbReference type="Proteomes" id="UP000635384">
    <property type="component" value="Unassembled WGS sequence"/>
</dbReference>
<protein>
    <submittedName>
        <fullName evidence="1">Uncharacterized protein</fullName>
    </submittedName>
</protein>
<evidence type="ECO:0000313" key="1">
    <source>
        <dbReference type="EMBL" id="MBD2841467.1"/>
    </source>
</evidence>
<proteinExistence type="predicted"/>
<sequence>MSKVWWIFGRLMFCQWQSGLSVLLGVTDIIGWQLFQLTLRIGARFICLAPMLARFLGAPKYENRLFSIH</sequence>
<name>A0ABR8KT84_9SPHN</name>
<evidence type="ECO:0000313" key="2">
    <source>
        <dbReference type="Proteomes" id="UP000635384"/>
    </source>
</evidence>
<comment type="caution">
    <text evidence="1">The sequence shown here is derived from an EMBL/GenBank/DDBJ whole genome shotgun (WGS) entry which is preliminary data.</text>
</comment>
<dbReference type="RefSeq" id="WP_190787009.1">
    <property type="nucleotide sequence ID" value="NZ_JACXLC010000001.1"/>
</dbReference>
<accession>A0ABR8KT84</accession>
<reference evidence="1 2" key="1">
    <citation type="submission" date="2020-09" db="EMBL/GenBank/DDBJ databases">
        <authorList>
            <person name="Yoon J.-W."/>
        </authorList>
    </citation>
    <scope>NUCLEOTIDE SEQUENCE [LARGE SCALE GENOMIC DNA]</scope>
    <source>
        <strain evidence="1 2">KMU-140</strain>
    </source>
</reference>
<gene>
    <name evidence="1" type="ORF">IB285_04245</name>
</gene>
<organism evidence="1 2">
    <name type="scientific">Erythrobacter rubeus</name>
    <dbReference type="NCBI Taxonomy" id="2760803"/>
    <lineage>
        <taxon>Bacteria</taxon>
        <taxon>Pseudomonadati</taxon>
        <taxon>Pseudomonadota</taxon>
        <taxon>Alphaproteobacteria</taxon>
        <taxon>Sphingomonadales</taxon>
        <taxon>Erythrobacteraceae</taxon>
        <taxon>Erythrobacter/Porphyrobacter group</taxon>
        <taxon>Erythrobacter</taxon>
    </lineage>
</organism>